<dbReference type="EMBL" id="JARPUR010000003">
    <property type="protein sequence ID" value="KAK4880784.1"/>
    <property type="molecule type" value="Genomic_DNA"/>
</dbReference>
<evidence type="ECO:0000313" key="2">
    <source>
        <dbReference type="Proteomes" id="UP001353858"/>
    </source>
</evidence>
<sequence>MFISSVSTVTSIFAPFLPVVDYFEDTWIGRPDRRNRRRTATFPHIIWNCFNSAMTGLPKTNNVVEGWHRSFECHISASHPSI</sequence>
<gene>
    <name evidence="1" type="ORF">RN001_008930</name>
</gene>
<protein>
    <submittedName>
        <fullName evidence="1">Uncharacterized protein</fullName>
    </submittedName>
</protein>
<comment type="caution">
    <text evidence="1">The sequence shown here is derived from an EMBL/GenBank/DDBJ whole genome shotgun (WGS) entry which is preliminary data.</text>
</comment>
<name>A0AAN7SHN6_9COLE</name>
<accession>A0AAN7SHN6</accession>
<keyword evidence="2" id="KW-1185">Reference proteome</keyword>
<dbReference type="Proteomes" id="UP001353858">
    <property type="component" value="Unassembled WGS sequence"/>
</dbReference>
<organism evidence="1 2">
    <name type="scientific">Aquatica leii</name>
    <dbReference type="NCBI Taxonomy" id="1421715"/>
    <lineage>
        <taxon>Eukaryota</taxon>
        <taxon>Metazoa</taxon>
        <taxon>Ecdysozoa</taxon>
        <taxon>Arthropoda</taxon>
        <taxon>Hexapoda</taxon>
        <taxon>Insecta</taxon>
        <taxon>Pterygota</taxon>
        <taxon>Neoptera</taxon>
        <taxon>Endopterygota</taxon>
        <taxon>Coleoptera</taxon>
        <taxon>Polyphaga</taxon>
        <taxon>Elateriformia</taxon>
        <taxon>Elateroidea</taxon>
        <taxon>Lampyridae</taxon>
        <taxon>Luciolinae</taxon>
        <taxon>Aquatica</taxon>
    </lineage>
</organism>
<proteinExistence type="predicted"/>
<reference evidence="2" key="1">
    <citation type="submission" date="2023-01" db="EMBL/GenBank/DDBJ databases">
        <title>Key to firefly adult light organ development and bioluminescence: homeobox transcription factors regulate luciferase expression and transportation to peroxisome.</title>
        <authorList>
            <person name="Fu X."/>
        </authorList>
    </citation>
    <scope>NUCLEOTIDE SEQUENCE [LARGE SCALE GENOMIC DNA]</scope>
</reference>
<dbReference type="AlphaFoldDB" id="A0AAN7SHN6"/>
<evidence type="ECO:0000313" key="1">
    <source>
        <dbReference type="EMBL" id="KAK4880784.1"/>
    </source>
</evidence>